<evidence type="ECO:0008006" key="7">
    <source>
        <dbReference type="Google" id="ProtNLM"/>
    </source>
</evidence>
<dbReference type="SMART" id="SM00408">
    <property type="entry name" value="IGc2"/>
    <property type="match status" value="4"/>
</dbReference>
<dbReference type="PRINTS" id="PR00014">
    <property type="entry name" value="FNTYPEIII"/>
</dbReference>
<dbReference type="PANTHER" id="PTHR14340">
    <property type="entry name" value="MICROFIBRIL-ASSOCIATED GLYCOPROTEIN 3"/>
    <property type="match status" value="1"/>
</dbReference>
<feature type="domain" description="Ig-like" evidence="3">
    <location>
        <begin position="153"/>
        <end position="227"/>
    </location>
</feature>
<dbReference type="SMART" id="SM00409">
    <property type="entry name" value="IG"/>
    <property type="match status" value="4"/>
</dbReference>
<feature type="domain" description="Fibronectin type-III" evidence="4">
    <location>
        <begin position="584"/>
        <end position="677"/>
    </location>
</feature>
<dbReference type="Ensembl" id="ENSCSET00000032923.1">
    <property type="protein sequence ID" value="ENSCSEP00000032502.1"/>
    <property type="gene ID" value="ENSCSEG00000020863.1"/>
</dbReference>
<dbReference type="Pfam" id="PF07679">
    <property type="entry name" value="I-set"/>
    <property type="match status" value="3"/>
</dbReference>
<evidence type="ECO:0000259" key="3">
    <source>
        <dbReference type="PROSITE" id="PS50835"/>
    </source>
</evidence>
<keyword evidence="2" id="KW-0393">Immunoglobulin domain</keyword>
<dbReference type="FunFam" id="2.60.40.10:FF:000003">
    <property type="entry name" value="Titin isoform E"/>
    <property type="match status" value="1"/>
</dbReference>
<dbReference type="PANTHER" id="PTHR14340:SF13">
    <property type="entry name" value="TITIN"/>
    <property type="match status" value="1"/>
</dbReference>
<dbReference type="OMA" id="ECANTSF"/>
<organism evidence="5 6">
    <name type="scientific">Cynoglossus semilaevis</name>
    <name type="common">Tongue sole</name>
    <dbReference type="NCBI Taxonomy" id="244447"/>
    <lineage>
        <taxon>Eukaryota</taxon>
        <taxon>Metazoa</taxon>
        <taxon>Chordata</taxon>
        <taxon>Craniata</taxon>
        <taxon>Vertebrata</taxon>
        <taxon>Euteleostomi</taxon>
        <taxon>Actinopterygii</taxon>
        <taxon>Neopterygii</taxon>
        <taxon>Teleostei</taxon>
        <taxon>Neoteleostei</taxon>
        <taxon>Acanthomorphata</taxon>
        <taxon>Carangaria</taxon>
        <taxon>Pleuronectiformes</taxon>
        <taxon>Pleuronectoidei</taxon>
        <taxon>Cynoglossidae</taxon>
        <taxon>Cynoglossinae</taxon>
        <taxon>Cynoglossus</taxon>
    </lineage>
</organism>
<feature type="domain" description="Fibronectin type-III" evidence="4">
    <location>
        <begin position="54"/>
        <end position="154"/>
    </location>
</feature>
<dbReference type="PROSITE" id="PS50835">
    <property type="entry name" value="IG_LIKE"/>
    <property type="match status" value="3"/>
</dbReference>
<reference evidence="5 6" key="1">
    <citation type="journal article" date="2014" name="Nat. Genet.">
        <title>Whole-genome sequence of a flatfish provides insights into ZW sex chromosome evolution and adaptation to a benthic lifestyle.</title>
        <authorList>
            <person name="Chen S."/>
            <person name="Zhang G."/>
            <person name="Shao C."/>
            <person name="Huang Q."/>
            <person name="Liu G."/>
            <person name="Zhang P."/>
            <person name="Song W."/>
            <person name="An N."/>
            <person name="Chalopin D."/>
            <person name="Volff J.N."/>
            <person name="Hong Y."/>
            <person name="Li Q."/>
            <person name="Sha Z."/>
            <person name="Zhou H."/>
            <person name="Xie M."/>
            <person name="Yu Q."/>
            <person name="Liu Y."/>
            <person name="Xiang H."/>
            <person name="Wang N."/>
            <person name="Wu K."/>
            <person name="Yang C."/>
            <person name="Zhou Q."/>
            <person name="Liao X."/>
            <person name="Yang L."/>
            <person name="Hu Q."/>
            <person name="Zhang J."/>
            <person name="Meng L."/>
            <person name="Jin L."/>
            <person name="Tian Y."/>
            <person name="Lian J."/>
            <person name="Yang J."/>
            <person name="Miao G."/>
            <person name="Liu S."/>
            <person name="Liang Z."/>
            <person name="Yan F."/>
            <person name="Li Y."/>
            <person name="Sun B."/>
            <person name="Zhang H."/>
            <person name="Zhang J."/>
            <person name="Zhu Y."/>
            <person name="Du M."/>
            <person name="Zhao Y."/>
            <person name="Schartl M."/>
            <person name="Tang Q."/>
            <person name="Wang J."/>
        </authorList>
    </citation>
    <scope>NUCLEOTIDE SEQUENCE</scope>
</reference>
<dbReference type="Pfam" id="PF13927">
    <property type="entry name" value="Ig_3"/>
    <property type="match status" value="1"/>
</dbReference>
<accession>A0A3P8X0Z2</accession>
<dbReference type="InterPro" id="IPR036116">
    <property type="entry name" value="FN3_sf"/>
</dbReference>
<feature type="domain" description="Ig-like" evidence="3">
    <location>
        <begin position="249"/>
        <end position="340"/>
    </location>
</feature>
<dbReference type="InterPro" id="IPR013783">
    <property type="entry name" value="Ig-like_fold"/>
</dbReference>
<dbReference type="FunFam" id="2.60.40.10:FF:000112">
    <property type="entry name" value="Titin a"/>
    <property type="match status" value="2"/>
</dbReference>
<dbReference type="AlphaFoldDB" id="A0A3P8X0Z2"/>
<dbReference type="CDD" id="cd00063">
    <property type="entry name" value="FN3"/>
    <property type="match status" value="4"/>
</dbReference>
<name>A0A3P8X0Z2_CYNSE</name>
<sequence>MKAYQVIASECANTSFKVSGLEEDIAYFFRVSAENEYGVGDTCETSEPVRATETPGGVKDLVMVDSTHTSVTLQWSKPDHDGGSLITDYLIEKRPKEDPTWTLGATCKRCSCEVTGLKENTEMFFRVFAKNEKGLSDFTQIGPVKVINFIIPPEANLSDYPNGELAVRVGQNIHIELPFKGKPKPAISWLKDNFPLKESDTVRFRTTDNKTSVTVRGAKKEDAGQYTLVLDNRTIKNFFDINVITLGPPSITWSPDQVANLKAGENLKLSCSISGRPVPQVVWYKDGKEIDKRTMIDIEITSGIGTSSLFIRDVNRNHRGIYTIEAKNSYGTKRLYVLMTQGSQQYFLTWYFLCRSPQIHLDLISAVNGSGQGEASVLPHSVQALDRLTSPEIDIAANFKQTHTVKNGGLVCLSINFFGKPTPLATWSKVNGELPVMADINTTDSSSTLRIESCTRYDAGKYTLSLENNSGHKSITFTVKVLDTPGPPGAITFKDVTCGALTLLWDAPINDGGSRIQHYIVDKREASRLTWQEVSTKCIRQMIRVTGLDIGVPYIFRVIAVNQYGQGEPREMIEPVTATEEPASPKRLDIVDTSNSTASLVWLKPEHDGGSRIRNYIVEFRAKGTDNWVLSGETKLLKMLVEGLIHNTEYDFRVKAQNDAGISEPQCTHSSVVIKEPVIEPTADLSSITNQLIACKLSSNFTIDIPISGRPAPKKIVQVHKGRPIDLTIPFKAKPQAECSWVFNGLKLMDTLERIKIDSTGTSTHLVIRETTINDSGDYILKVKNAVGEATEIIKVIILGKENQKTVHKYRM</sequence>
<dbReference type="GeneTree" id="ENSGT01110000267173"/>
<feature type="domain" description="Fibronectin type-III" evidence="4">
    <location>
        <begin position="487"/>
        <end position="582"/>
    </location>
</feature>
<evidence type="ECO:0000313" key="5">
    <source>
        <dbReference type="Ensembl" id="ENSCSEP00000032502.1"/>
    </source>
</evidence>
<dbReference type="InterPro" id="IPR007110">
    <property type="entry name" value="Ig-like_dom"/>
</dbReference>
<evidence type="ECO:0000313" key="6">
    <source>
        <dbReference type="Proteomes" id="UP000265120"/>
    </source>
</evidence>
<dbReference type="InterPro" id="IPR003961">
    <property type="entry name" value="FN3_dom"/>
</dbReference>
<dbReference type="FunFam" id="2.60.40.10:FF:000002">
    <property type="entry name" value="Titin a"/>
    <property type="match status" value="1"/>
</dbReference>
<dbReference type="FunFam" id="2.60.40.10:FF:000031">
    <property type="entry name" value="Myosin-binding protein C, slow type"/>
    <property type="match status" value="2"/>
</dbReference>
<dbReference type="InterPro" id="IPR003598">
    <property type="entry name" value="Ig_sub2"/>
</dbReference>
<dbReference type="InterPro" id="IPR013098">
    <property type="entry name" value="Ig_I-set"/>
</dbReference>
<feature type="domain" description="Ig-like" evidence="3">
    <location>
        <begin position="391"/>
        <end position="476"/>
    </location>
</feature>
<dbReference type="Proteomes" id="UP000265120">
    <property type="component" value="Chromosome 16"/>
</dbReference>
<evidence type="ECO:0000259" key="4">
    <source>
        <dbReference type="PROSITE" id="PS50853"/>
    </source>
</evidence>
<dbReference type="InterPro" id="IPR003599">
    <property type="entry name" value="Ig_sub"/>
</dbReference>
<dbReference type="SMART" id="SM00060">
    <property type="entry name" value="FN3"/>
    <property type="match status" value="3"/>
</dbReference>
<keyword evidence="6" id="KW-1185">Reference proteome</keyword>
<proteinExistence type="predicted"/>
<dbReference type="InParanoid" id="A0A3P8X0Z2"/>
<dbReference type="SUPFAM" id="SSF49265">
    <property type="entry name" value="Fibronectin type III"/>
    <property type="match status" value="2"/>
</dbReference>
<dbReference type="STRING" id="244447.ENSCSEP00000032502"/>
<keyword evidence="1" id="KW-0677">Repeat</keyword>
<reference evidence="5" key="3">
    <citation type="submission" date="2025-09" db="UniProtKB">
        <authorList>
            <consortium name="Ensembl"/>
        </authorList>
    </citation>
    <scope>IDENTIFICATION</scope>
</reference>
<reference evidence="5" key="2">
    <citation type="submission" date="2025-08" db="UniProtKB">
        <authorList>
            <consortium name="Ensembl"/>
        </authorList>
    </citation>
    <scope>IDENTIFICATION</scope>
</reference>
<evidence type="ECO:0000256" key="2">
    <source>
        <dbReference type="ARBA" id="ARBA00023319"/>
    </source>
</evidence>
<dbReference type="PROSITE" id="PS50853">
    <property type="entry name" value="FN3"/>
    <property type="match status" value="3"/>
</dbReference>
<dbReference type="Gene3D" id="2.60.40.10">
    <property type="entry name" value="Immunoglobulins"/>
    <property type="match status" value="8"/>
</dbReference>
<protein>
    <recommendedName>
        <fullName evidence="7">Titin</fullName>
    </recommendedName>
</protein>
<evidence type="ECO:0000256" key="1">
    <source>
        <dbReference type="ARBA" id="ARBA00022737"/>
    </source>
</evidence>
<dbReference type="FunFam" id="2.60.40.10:FF:001365">
    <property type="entry name" value="titin isoform X1"/>
    <property type="match status" value="1"/>
</dbReference>
<dbReference type="SUPFAM" id="SSF48726">
    <property type="entry name" value="Immunoglobulin"/>
    <property type="match status" value="4"/>
</dbReference>
<dbReference type="InterPro" id="IPR036179">
    <property type="entry name" value="Ig-like_dom_sf"/>
</dbReference>
<dbReference type="Pfam" id="PF00041">
    <property type="entry name" value="fn3"/>
    <property type="match status" value="3"/>
</dbReference>